<organism evidence="2 3">
    <name type="scientific">Cajanus cajan</name>
    <name type="common">Pigeon pea</name>
    <name type="synonym">Cajanus indicus</name>
    <dbReference type="NCBI Taxonomy" id="3821"/>
    <lineage>
        <taxon>Eukaryota</taxon>
        <taxon>Viridiplantae</taxon>
        <taxon>Streptophyta</taxon>
        <taxon>Embryophyta</taxon>
        <taxon>Tracheophyta</taxon>
        <taxon>Spermatophyta</taxon>
        <taxon>Magnoliopsida</taxon>
        <taxon>eudicotyledons</taxon>
        <taxon>Gunneridae</taxon>
        <taxon>Pentapetalae</taxon>
        <taxon>rosids</taxon>
        <taxon>fabids</taxon>
        <taxon>Fabales</taxon>
        <taxon>Fabaceae</taxon>
        <taxon>Papilionoideae</taxon>
        <taxon>50 kb inversion clade</taxon>
        <taxon>NPAAA clade</taxon>
        <taxon>indigoferoid/millettioid clade</taxon>
        <taxon>Phaseoleae</taxon>
        <taxon>Cajanus</taxon>
    </lineage>
</organism>
<dbReference type="Gramene" id="C.cajan_41404.t">
    <property type="protein sequence ID" value="C.cajan_41404.t.cds1"/>
    <property type="gene ID" value="C.cajan_41404"/>
</dbReference>
<name>A0A151QVG1_CAJCA</name>
<dbReference type="AlphaFoldDB" id="A0A151QVG1"/>
<dbReference type="PANTHER" id="PTHR31170">
    <property type="entry name" value="BNAC04G53230D PROTEIN"/>
    <property type="match status" value="1"/>
</dbReference>
<keyword evidence="1" id="KW-1133">Transmembrane helix</keyword>
<evidence type="ECO:0000313" key="3">
    <source>
        <dbReference type="Proteomes" id="UP000075243"/>
    </source>
</evidence>
<keyword evidence="1" id="KW-0472">Membrane</keyword>
<keyword evidence="3" id="KW-1185">Reference proteome</keyword>
<accession>A0A151QVG1</accession>
<evidence type="ECO:0000313" key="2">
    <source>
        <dbReference type="EMBL" id="KYP34284.1"/>
    </source>
</evidence>
<dbReference type="OMA" id="SKCAFDI"/>
<proteinExistence type="predicted"/>
<gene>
    <name evidence="2" type="ORF">KK1_044782</name>
</gene>
<keyword evidence="1" id="KW-0812">Transmembrane</keyword>
<protein>
    <submittedName>
        <fullName evidence="2">UPF0481 protein At3g47200 family</fullName>
    </submittedName>
</protein>
<dbReference type="PANTHER" id="PTHR31170:SF23">
    <property type="match status" value="1"/>
</dbReference>
<dbReference type="STRING" id="3821.A0A151QVG1"/>
<evidence type="ECO:0000256" key="1">
    <source>
        <dbReference type="SAM" id="Phobius"/>
    </source>
</evidence>
<feature type="transmembrane region" description="Helical" evidence="1">
    <location>
        <begin position="378"/>
        <end position="402"/>
    </location>
</feature>
<reference evidence="2" key="1">
    <citation type="journal article" date="2012" name="Nat. Biotechnol.">
        <title>Draft genome sequence of pigeonpea (Cajanus cajan), an orphan legume crop of resource-poor farmers.</title>
        <authorList>
            <person name="Varshney R.K."/>
            <person name="Chen W."/>
            <person name="Li Y."/>
            <person name="Bharti A.K."/>
            <person name="Saxena R.K."/>
            <person name="Schlueter J.A."/>
            <person name="Donoghue M.T."/>
            <person name="Azam S."/>
            <person name="Fan G."/>
            <person name="Whaley A.M."/>
            <person name="Farmer A.D."/>
            <person name="Sheridan J."/>
            <person name="Iwata A."/>
            <person name="Tuteja R."/>
            <person name="Penmetsa R.V."/>
            <person name="Wu W."/>
            <person name="Upadhyaya H.D."/>
            <person name="Yang S.P."/>
            <person name="Shah T."/>
            <person name="Saxena K.B."/>
            <person name="Michael T."/>
            <person name="McCombie W.R."/>
            <person name="Yang B."/>
            <person name="Zhang G."/>
            <person name="Yang H."/>
            <person name="Wang J."/>
            <person name="Spillane C."/>
            <person name="Cook D.R."/>
            <person name="May G.D."/>
            <person name="Xu X."/>
            <person name="Jackson S.A."/>
        </authorList>
    </citation>
    <scope>NUCLEOTIDE SEQUENCE [LARGE SCALE GENOMIC DNA]</scope>
</reference>
<dbReference type="Pfam" id="PF03140">
    <property type="entry name" value="DUF247"/>
    <property type="match status" value="1"/>
</dbReference>
<dbReference type="EMBL" id="KQ484633">
    <property type="protein sequence ID" value="KYP34284.1"/>
    <property type="molecule type" value="Genomic_DNA"/>
</dbReference>
<sequence length="407" mass="47502">MLNGAEAPVTAECCIYRVPFPIRKHKEDAYTPNVVSIGPFHHNRHPRLLNMERHKLSYCKSFLQRTNTTWDCWIRYIEGLESHVRRCYSDTLEFSKEELVKIIFVDSSFILELFCIYHAKVWSSEDVCLSKPWLDSMIRLDLLLLENQLPFSILQALFNKFFIDRSNIPSFLKLSFEYFGYYNRSRLSFHNISIKPFTDLVITFYLQHPPETRPLRHSNEFVTQLPSLTELSKAGVQIKVKSDSTSTCLLGLIFSKGVLEIPKLVVHDWTEILFRNMIALEQCHYPDEAYITDYADIMDFLINTREDVDKLVQKKILINWLEDADSVANMFNGLCKNVTLSSRNSNYNQIFKELDEFYRNPCNTLKSTLKRDYCKTPWQAAVSFAGIVLLVLALVQTVFSILQVMHQ</sequence>
<dbReference type="Proteomes" id="UP000075243">
    <property type="component" value="Unassembled WGS sequence"/>
</dbReference>
<dbReference type="InterPro" id="IPR004158">
    <property type="entry name" value="DUF247_pln"/>
</dbReference>